<dbReference type="InterPro" id="IPR003798">
    <property type="entry name" value="DNA_recombination_RmuC"/>
</dbReference>
<dbReference type="PANTHER" id="PTHR30563">
    <property type="entry name" value="DNA RECOMBINATION PROTEIN RMUC"/>
    <property type="match status" value="1"/>
</dbReference>
<reference evidence="7 8" key="1">
    <citation type="submission" date="2023-04" db="EMBL/GenBank/DDBJ databases">
        <title>Funneling lignin-derived compounds into biodiesel using alkali-halophilic Citricoccus sp. P2.</title>
        <authorList>
            <person name="Luo C.-B."/>
        </authorList>
    </citation>
    <scope>NUCLEOTIDE SEQUENCE [LARGE SCALE GENOMIC DNA]</scope>
    <source>
        <strain evidence="7 8">P2</strain>
    </source>
</reference>
<evidence type="ECO:0000256" key="2">
    <source>
        <dbReference type="ARBA" id="ARBA00009840"/>
    </source>
</evidence>
<feature type="compositionally biased region" description="Polar residues" evidence="6">
    <location>
        <begin position="378"/>
        <end position="387"/>
    </location>
</feature>
<dbReference type="Proteomes" id="UP001219037">
    <property type="component" value="Chromosome"/>
</dbReference>
<evidence type="ECO:0000313" key="8">
    <source>
        <dbReference type="Proteomes" id="UP001219037"/>
    </source>
</evidence>
<dbReference type="EMBL" id="CP121252">
    <property type="protein sequence ID" value="WFP15765.1"/>
    <property type="molecule type" value="Genomic_DNA"/>
</dbReference>
<keyword evidence="3 5" id="KW-0175">Coiled coil</keyword>
<sequence length="387" mass="42729">MDVLVILLCTLAGLVLGAALGVWIAWRRFSENPEERATAEQLRTELAEARTRSEMLDRALTQEQSRARQDSDVLRELNPLSQQIKDLGHHVRVLERDRQHQYGQLAQQLKTASDTDSALLRNTQALVATLRANSARGHWGEVQLRRIVEAAGMLRHTDFTEQAHLRGDDGALRPDLLVYLPGEKTLAVDAKAPLAAVLAAEELAQAPDAAERRRELMTEHAKAVRAHVDQLAKKQYWSALEHSPELVVCFLPAESYLAAALEADPQLLDDAFGKNVALVSPVSLLAALKSVAYSWQQENLVDNAKLIVDSSRQLYQRLATVGTHLTAMGNSLRKSVDSYNTLVGSVESRLLPTARRLNELDSTLTAQEPSRPIDSAPRSLSASELLE</sequence>
<name>A0ABY8H3W0_9MICC</name>
<organism evidence="7 8">
    <name type="scientific">Citricoccus muralis</name>
    <dbReference type="NCBI Taxonomy" id="169134"/>
    <lineage>
        <taxon>Bacteria</taxon>
        <taxon>Bacillati</taxon>
        <taxon>Actinomycetota</taxon>
        <taxon>Actinomycetes</taxon>
        <taxon>Micrococcales</taxon>
        <taxon>Micrococcaceae</taxon>
        <taxon>Citricoccus</taxon>
    </lineage>
</organism>
<evidence type="ECO:0000256" key="5">
    <source>
        <dbReference type="SAM" id="Coils"/>
    </source>
</evidence>
<accession>A0ABY8H3W0</accession>
<dbReference type="Pfam" id="PF02646">
    <property type="entry name" value="RmuC"/>
    <property type="match status" value="1"/>
</dbReference>
<proteinExistence type="inferred from homology"/>
<comment type="function">
    <text evidence="1">Involved in DNA recombination.</text>
</comment>
<dbReference type="PANTHER" id="PTHR30563:SF0">
    <property type="entry name" value="DNA RECOMBINATION PROTEIN RMUC"/>
    <property type="match status" value="1"/>
</dbReference>
<gene>
    <name evidence="7" type="primary">rmuC</name>
    <name evidence="7" type="ORF">P8192_10195</name>
</gene>
<evidence type="ECO:0000256" key="6">
    <source>
        <dbReference type="SAM" id="MobiDB-lite"/>
    </source>
</evidence>
<feature type="region of interest" description="Disordered" evidence="6">
    <location>
        <begin position="362"/>
        <end position="387"/>
    </location>
</feature>
<evidence type="ECO:0000256" key="1">
    <source>
        <dbReference type="ARBA" id="ARBA00003416"/>
    </source>
</evidence>
<evidence type="ECO:0000256" key="4">
    <source>
        <dbReference type="ARBA" id="ARBA00023172"/>
    </source>
</evidence>
<feature type="coiled-coil region" evidence="5">
    <location>
        <begin position="32"/>
        <end position="59"/>
    </location>
</feature>
<dbReference type="RefSeq" id="WP_278156776.1">
    <property type="nucleotide sequence ID" value="NZ_CP121252.1"/>
</dbReference>
<protein>
    <submittedName>
        <fullName evidence="7">DNA recombination protein RmuC</fullName>
    </submittedName>
</protein>
<evidence type="ECO:0000256" key="3">
    <source>
        <dbReference type="ARBA" id="ARBA00023054"/>
    </source>
</evidence>
<keyword evidence="8" id="KW-1185">Reference proteome</keyword>
<evidence type="ECO:0000313" key="7">
    <source>
        <dbReference type="EMBL" id="WFP15765.1"/>
    </source>
</evidence>
<comment type="similarity">
    <text evidence="2">Belongs to the RmuC family.</text>
</comment>
<keyword evidence="4" id="KW-0233">DNA recombination</keyword>